<keyword evidence="3" id="KW-1133">Transmembrane helix</keyword>
<dbReference type="EC" id="3.1.4.52" evidence="1"/>
<evidence type="ECO:0000256" key="2">
    <source>
        <dbReference type="ARBA" id="ARBA00022636"/>
    </source>
</evidence>
<keyword evidence="3" id="KW-0812">Transmembrane</keyword>
<dbReference type="InterPro" id="IPR001633">
    <property type="entry name" value="EAL_dom"/>
</dbReference>
<sequence length="615" mass="70196">MILLVFDGYRLQRELAITSDQMLQERLPAIERYNETKAALTRYQLMLQTWFSNTSASNLKRLEHSRDTANTLFEQLNESELLQLWQQTLLLEYQLQTEVVLGDQDSTTKLQKISFLVGQLHNIAANQQAKIIKAVEAQEQQTLALLQGAKSRSLMLDSAMLVLLLLAFALLYRYLKASNYYRHKAFHDRVTGLPNQSKMLLDLHQRRTKNTILVALELNNLEVYVAGQGYDIIEQIHRAFSQHLVNVLDQLNLNFIKVYRSGKGIYLLSGPVHNPDEVDEQIRRIREALHNPIHTNIGEYHPRWNRGATMVSPATTPEQALDQLYSALAEAGYKGQDSLQFFSNELRDKRKRRWAIQQALGQAIRDNQLSIHYQPQFELQTGKMVGAEALLRWHQPDIGQVSPAEFIPIAEQSGLIIDVGRWVLKTAVHQAAFWYHHGFPTQIAINISPRQFEHPDFISELERLLTEAELPASFIELEITEGVLMKDAQGCLAALHELKRIGVSLAIDDFGQGYSSLSYLHRFPIDKLKIDRSFINDVHQSEMDQVLARIIIELGRQLELQIIAEGVELEQQAQWLTDNGCHLAQGYLMGKPMNSGDLHGLLLNQKPQLVGQEPD</sequence>
<evidence type="ECO:0000259" key="5">
    <source>
        <dbReference type="PROSITE" id="PS50887"/>
    </source>
</evidence>
<evidence type="ECO:0000256" key="3">
    <source>
        <dbReference type="SAM" id="Phobius"/>
    </source>
</evidence>
<feature type="domain" description="EAL" evidence="4">
    <location>
        <begin position="353"/>
        <end position="606"/>
    </location>
</feature>
<keyword evidence="7" id="KW-1185">Reference proteome</keyword>
<dbReference type="SUPFAM" id="SSF141868">
    <property type="entry name" value="EAL domain-like"/>
    <property type="match status" value="1"/>
</dbReference>
<keyword evidence="3" id="KW-0472">Membrane</keyword>
<proteinExistence type="predicted"/>
<organism evidence="6 7">
    <name type="scientific">Neiella marina</name>
    <dbReference type="NCBI Taxonomy" id="508461"/>
    <lineage>
        <taxon>Bacteria</taxon>
        <taxon>Pseudomonadati</taxon>
        <taxon>Pseudomonadota</taxon>
        <taxon>Gammaproteobacteria</taxon>
        <taxon>Alteromonadales</taxon>
        <taxon>Echinimonadaceae</taxon>
        <taxon>Neiella</taxon>
    </lineage>
</organism>
<accession>A0A8J2U3Z5</accession>
<dbReference type="CDD" id="cd01948">
    <property type="entry name" value="EAL"/>
    <property type="match status" value="1"/>
</dbReference>
<reference evidence="7" key="1">
    <citation type="journal article" date="2019" name="Int. J. Syst. Evol. Microbiol.">
        <title>The Global Catalogue of Microorganisms (GCM) 10K type strain sequencing project: providing services to taxonomists for standard genome sequencing and annotation.</title>
        <authorList>
            <consortium name="The Broad Institute Genomics Platform"/>
            <consortium name="The Broad Institute Genome Sequencing Center for Infectious Disease"/>
            <person name="Wu L."/>
            <person name="Ma J."/>
        </authorList>
    </citation>
    <scope>NUCLEOTIDE SEQUENCE [LARGE SCALE GENOMIC DNA]</scope>
    <source>
        <strain evidence="7">CGMCC 1.10130</strain>
    </source>
</reference>
<protein>
    <recommendedName>
        <fullName evidence="1">cyclic-guanylate-specific phosphodiesterase</fullName>
        <ecNumber evidence="1">3.1.4.52</ecNumber>
    </recommendedName>
</protein>
<evidence type="ECO:0000259" key="4">
    <source>
        <dbReference type="PROSITE" id="PS50883"/>
    </source>
</evidence>
<dbReference type="PROSITE" id="PS50883">
    <property type="entry name" value="EAL"/>
    <property type="match status" value="1"/>
</dbReference>
<dbReference type="AlphaFoldDB" id="A0A8J2U3Z5"/>
<evidence type="ECO:0000313" key="7">
    <source>
        <dbReference type="Proteomes" id="UP000619743"/>
    </source>
</evidence>
<dbReference type="InterPro" id="IPR035919">
    <property type="entry name" value="EAL_sf"/>
</dbReference>
<gene>
    <name evidence="6" type="ORF">GCM10011369_12600</name>
</gene>
<keyword evidence="2" id="KW-0973">c-di-GMP</keyword>
<name>A0A8J2U3Z5_9GAMM</name>
<comment type="caution">
    <text evidence="6">The sequence shown here is derived from an EMBL/GenBank/DDBJ whole genome shotgun (WGS) entry which is preliminary data.</text>
</comment>
<dbReference type="Pfam" id="PF00563">
    <property type="entry name" value="EAL"/>
    <property type="match status" value="1"/>
</dbReference>
<dbReference type="PANTHER" id="PTHR33121">
    <property type="entry name" value="CYCLIC DI-GMP PHOSPHODIESTERASE PDEF"/>
    <property type="match status" value="1"/>
</dbReference>
<dbReference type="PROSITE" id="PS50887">
    <property type="entry name" value="GGDEF"/>
    <property type="match status" value="1"/>
</dbReference>
<dbReference type="SMART" id="SM00052">
    <property type="entry name" value="EAL"/>
    <property type="match status" value="1"/>
</dbReference>
<evidence type="ECO:0000313" key="6">
    <source>
        <dbReference type="EMBL" id="GGA72320.1"/>
    </source>
</evidence>
<dbReference type="Proteomes" id="UP000619743">
    <property type="component" value="Unassembled WGS sequence"/>
</dbReference>
<dbReference type="Gene3D" id="3.20.20.450">
    <property type="entry name" value="EAL domain"/>
    <property type="match status" value="1"/>
</dbReference>
<dbReference type="FunFam" id="3.20.20.450:FF:000001">
    <property type="entry name" value="Cyclic di-GMP phosphodiesterase yahA"/>
    <property type="match status" value="1"/>
</dbReference>
<dbReference type="SMART" id="SM00267">
    <property type="entry name" value="GGDEF"/>
    <property type="match status" value="1"/>
</dbReference>
<dbReference type="PANTHER" id="PTHR33121:SF70">
    <property type="entry name" value="SIGNALING PROTEIN YKOW"/>
    <property type="match status" value="1"/>
</dbReference>
<dbReference type="InterPro" id="IPR000160">
    <property type="entry name" value="GGDEF_dom"/>
</dbReference>
<dbReference type="Gene3D" id="3.30.70.270">
    <property type="match status" value="1"/>
</dbReference>
<evidence type="ECO:0000256" key="1">
    <source>
        <dbReference type="ARBA" id="ARBA00012282"/>
    </source>
</evidence>
<dbReference type="GO" id="GO:0071111">
    <property type="term" value="F:cyclic-guanylate-specific phosphodiesterase activity"/>
    <property type="evidence" value="ECO:0007669"/>
    <property type="project" value="UniProtKB-EC"/>
</dbReference>
<feature type="domain" description="GGDEF" evidence="5">
    <location>
        <begin position="209"/>
        <end position="344"/>
    </location>
</feature>
<dbReference type="InterPro" id="IPR043128">
    <property type="entry name" value="Rev_trsase/Diguanyl_cyclase"/>
</dbReference>
<dbReference type="SUPFAM" id="SSF55073">
    <property type="entry name" value="Nucleotide cyclase"/>
    <property type="match status" value="1"/>
</dbReference>
<dbReference type="InterPro" id="IPR050706">
    <property type="entry name" value="Cyclic-di-GMP_PDE-like"/>
</dbReference>
<dbReference type="InterPro" id="IPR029787">
    <property type="entry name" value="Nucleotide_cyclase"/>
</dbReference>
<dbReference type="EMBL" id="BMDX01000004">
    <property type="protein sequence ID" value="GGA72320.1"/>
    <property type="molecule type" value="Genomic_DNA"/>
</dbReference>
<feature type="transmembrane region" description="Helical" evidence="3">
    <location>
        <begin position="154"/>
        <end position="175"/>
    </location>
</feature>